<dbReference type="Proteomes" id="UP001061991">
    <property type="component" value="Plasmid p_unnamed1"/>
</dbReference>
<proteinExistence type="predicted"/>
<accession>A0ACD4D073</accession>
<keyword evidence="1" id="KW-0614">Plasmid</keyword>
<reference evidence="1" key="1">
    <citation type="submission" date="2022-09" db="EMBL/GenBank/DDBJ databases">
        <title>Interaction between co-microsymbionts with complementary sets of symbiotic genes in legume-rhizobium systems.</title>
        <authorList>
            <person name="Safronova V."/>
            <person name="Sazanova A."/>
            <person name="Afonin A."/>
            <person name="Chirak E."/>
        </authorList>
    </citation>
    <scope>NUCLEOTIDE SEQUENCE</scope>
    <source>
        <strain evidence="1">A18/3m</strain>
    </source>
</reference>
<evidence type="ECO:0000313" key="2">
    <source>
        <dbReference type="Proteomes" id="UP001061991"/>
    </source>
</evidence>
<dbReference type="EMBL" id="CP104972">
    <property type="protein sequence ID" value="UXN59199.1"/>
    <property type="molecule type" value="Genomic_DNA"/>
</dbReference>
<evidence type="ECO:0000313" key="1">
    <source>
        <dbReference type="EMBL" id="UXN59199.1"/>
    </source>
</evidence>
<name>A0ACD4D073_9HYPH</name>
<organism evidence="1 2">
    <name type="scientific">Phyllobacterium zundukense</name>
    <dbReference type="NCBI Taxonomy" id="1867719"/>
    <lineage>
        <taxon>Bacteria</taxon>
        <taxon>Pseudomonadati</taxon>
        <taxon>Pseudomonadota</taxon>
        <taxon>Alphaproteobacteria</taxon>
        <taxon>Hyphomicrobiales</taxon>
        <taxon>Phyllobacteriaceae</taxon>
        <taxon>Phyllobacterium</taxon>
    </lineage>
</organism>
<geneLocation type="plasmid" evidence="1 2">
    <name>p_unnamed1</name>
</geneLocation>
<gene>
    <name evidence="1" type="ORF">N8E88_08980</name>
</gene>
<sequence length="63" mass="7535">MRDPRRNNDLWLAQHHAFQLARTLIVPVTLFRPGEEFGILPSQKRDHEDDLKIVYEFDPWPAH</sequence>
<keyword evidence="2" id="KW-1185">Reference proteome</keyword>
<protein>
    <submittedName>
        <fullName evidence="1">Uncharacterized protein</fullName>
    </submittedName>
</protein>